<accession>A0ABP9MDS7</accession>
<dbReference type="EMBL" id="BAABKZ010000002">
    <property type="protein sequence ID" value="GAA5093894.1"/>
    <property type="molecule type" value="Genomic_DNA"/>
</dbReference>
<name>A0ABP9MDS7_9MICO</name>
<dbReference type="Proteomes" id="UP001501407">
    <property type="component" value="Unassembled WGS sequence"/>
</dbReference>
<reference evidence="3" key="1">
    <citation type="journal article" date="2019" name="Int. J. Syst. Evol. Microbiol.">
        <title>The Global Catalogue of Microorganisms (GCM) 10K type strain sequencing project: providing services to taxonomists for standard genome sequencing and annotation.</title>
        <authorList>
            <consortium name="The Broad Institute Genomics Platform"/>
            <consortium name="The Broad Institute Genome Sequencing Center for Infectious Disease"/>
            <person name="Wu L."/>
            <person name="Ma J."/>
        </authorList>
    </citation>
    <scope>NUCLEOTIDE SEQUENCE [LARGE SCALE GENOMIC DNA]</scope>
    <source>
        <strain evidence="3">JCM 18959</strain>
    </source>
</reference>
<dbReference type="SUPFAM" id="SSF52540">
    <property type="entry name" value="P-loop containing nucleoside triphosphate hydrolases"/>
    <property type="match status" value="1"/>
</dbReference>
<gene>
    <name evidence="2" type="ORF">GCM10025760_24630</name>
</gene>
<dbReference type="RefSeq" id="WP_194414432.1">
    <property type="nucleotide sequence ID" value="NZ_BAABKZ010000002.1"/>
</dbReference>
<dbReference type="Gene3D" id="3.40.50.300">
    <property type="entry name" value="P-loop containing nucleotide triphosphate hydrolases"/>
    <property type="match status" value="1"/>
</dbReference>
<feature type="domain" description="Dynamin N-terminal" evidence="1">
    <location>
        <begin position="43"/>
        <end position="150"/>
    </location>
</feature>
<dbReference type="InterPro" id="IPR027417">
    <property type="entry name" value="P-loop_NTPase"/>
</dbReference>
<evidence type="ECO:0000313" key="3">
    <source>
        <dbReference type="Proteomes" id="UP001501407"/>
    </source>
</evidence>
<dbReference type="InterPro" id="IPR045063">
    <property type="entry name" value="Dynamin_N"/>
</dbReference>
<proteinExistence type="predicted"/>
<organism evidence="2 3">
    <name type="scientific">Microbacterium yannicii</name>
    <dbReference type="NCBI Taxonomy" id="671622"/>
    <lineage>
        <taxon>Bacteria</taxon>
        <taxon>Bacillati</taxon>
        <taxon>Actinomycetota</taxon>
        <taxon>Actinomycetes</taxon>
        <taxon>Micrococcales</taxon>
        <taxon>Microbacteriaceae</taxon>
        <taxon>Microbacterium</taxon>
    </lineage>
</organism>
<comment type="caution">
    <text evidence="2">The sequence shown here is derived from an EMBL/GenBank/DDBJ whole genome shotgun (WGS) entry which is preliminary data.</text>
</comment>
<dbReference type="Pfam" id="PF00350">
    <property type="entry name" value="Dynamin_N"/>
    <property type="match status" value="1"/>
</dbReference>
<evidence type="ECO:0000259" key="1">
    <source>
        <dbReference type="Pfam" id="PF00350"/>
    </source>
</evidence>
<evidence type="ECO:0000313" key="2">
    <source>
        <dbReference type="EMBL" id="GAA5093894.1"/>
    </source>
</evidence>
<sequence length="509" mass="54462">MREPALADARQVAQRALALYADDAAATEAVSAYDRRLQGPLRIAVAGMVKAGKSTLLNALLGEAIAATDAGECTRVVTWYRRADSPTITMHPREGAPRRLRFQRDRGRMVLDLGATTADEVAWIDVGWPSESLRSLIVIDTPGIASLSADVSARAHGFLTQRGSASAADAVIYLMRHLHASDRGFLEAFRDVSVGGSLTVNAVAVLSRADEVGSARIDSLVSAGQVARRYADDTELRSLVLDVVPVAGLLAETARTLREDEFRALTEIAALERASRERLLVSADRFCRLADVTALTATTRRDLLERFGLFGIRLSAALIRGGATTSTALAEGLVQQSGLNTLQALVRDHFRARADTLKVYGVLPGLEEVIRERPRPGSEVLLAEIERIFATTHSLRELAALSRTRAGGYPLPAARIAEAERILGGAGGGAGVRVGLEEDADSAAVRDRTEDLLAQWRGIAESPLTERAAVGLCRVVIRSLEQVATQPAARGSFGGDAPLLVPDHIVLPR</sequence>
<keyword evidence="3" id="KW-1185">Reference proteome</keyword>
<protein>
    <submittedName>
        <fullName evidence="2">50S ribosome-binding GTPase</fullName>
    </submittedName>
</protein>